<feature type="transmembrane region" description="Helical" evidence="1">
    <location>
        <begin position="52"/>
        <end position="71"/>
    </location>
</feature>
<protein>
    <submittedName>
        <fullName evidence="2">Uncharacterized protein</fullName>
    </submittedName>
</protein>
<keyword evidence="1" id="KW-1133">Transmembrane helix</keyword>
<name>A0A8J7IZ58_9BACT</name>
<organism evidence="2 3">
    <name type="scientific">Geomesophilobacter sediminis</name>
    <dbReference type="NCBI Taxonomy" id="2798584"/>
    <lineage>
        <taxon>Bacteria</taxon>
        <taxon>Pseudomonadati</taxon>
        <taxon>Thermodesulfobacteriota</taxon>
        <taxon>Desulfuromonadia</taxon>
        <taxon>Geobacterales</taxon>
        <taxon>Geobacteraceae</taxon>
        <taxon>Geomesophilobacter</taxon>
    </lineage>
</organism>
<dbReference type="Proteomes" id="UP000636888">
    <property type="component" value="Unassembled WGS sequence"/>
</dbReference>
<dbReference type="RefSeq" id="WP_199382136.1">
    <property type="nucleotide sequence ID" value="NZ_JAEMHM010000001.1"/>
</dbReference>
<gene>
    <name evidence="2" type="ORF">JFN93_01135</name>
</gene>
<dbReference type="EMBL" id="JAEMHM010000001">
    <property type="protein sequence ID" value="MBJ6723298.1"/>
    <property type="molecule type" value="Genomic_DNA"/>
</dbReference>
<comment type="caution">
    <text evidence="2">The sequence shown here is derived from an EMBL/GenBank/DDBJ whole genome shotgun (WGS) entry which is preliminary data.</text>
</comment>
<evidence type="ECO:0000313" key="3">
    <source>
        <dbReference type="Proteomes" id="UP000636888"/>
    </source>
</evidence>
<dbReference type="AlphaFoldDB" id="A0A8J7IZ58"/>
<evidence type="ECO:0000256" key="1">
    <source>
        <dbReference type="SAM" id="Phobius"/>
    </source>
</evidence>
<keyword evidence="1" id="KW-0472">Membrane</keyword>
<evidence type="ECO:0000313" key="2">
    <source>
        <dbReference type="EMBL" id="MBJ6723298.1"/>
    </source>
</evidence>
<keyword evidence="1" id="KW-0812">Transmembrane</keyword>
<reference evidence="2" key="1">
    <citation type="submission" date="2020-12" db="EMBL/GenBank/DDBJ databases">
        <title>Geomonas sp. Red875, isolated from river sediment.</title>
        <authorList>
            <person name="Xu Z."/>
            <person name="Zhang Z."/>
            <person name="Masuda Y."/>
            <person name="Itoh H."/>
            <person name="Senoo K."/>
        </authorList>
    </citation>
    <scope>NUCLEOTIDE SEQUENCE</scope>
    <source>
        <strain evidence="2">Red875</strain>
    </source>
</reference>
<accession>A0A8J7IZ58</accession>
<proteinExistence type="predicted"/>
<keyword evidence="3" id="KW-1185">Reference proteome</keyword>
<feature type="transmembrane region" description="Helical" evidence="1">
    <location>
        <begin position="86"/>
        <end position="104"/>
    </location>
</feature>
<feature type="transmembrane region" description="Helical" evidence="1">
    <location>
        <begin position="6"/>
        <end position="24"/>
    </location>
</feature>
<sequence>MTLFPAIMMTITLTILVIMVPRMYMSWMKAAQLNEERDAERLAELLADQNDWINRFFSCGVAGLGLVWLLMSHQGPGVPAALTDSIALYVTVTLLLAIAESFLAQKVAGLLRTIPVRVKVREK</sequence>